<keyword evidence="1 4" id="KW-0238">DNA-binding</keyword>
<feature type="compositionally biased region" description="Polar residues" evidence="6">
    <location>
        <begin position="102"/>
        <end position="122"/>
    </location>
</feature>
<dbReference type="AlphaFoldDB" id="A0A3B1IZY3"/>
<feature type="compositionally biased region" description="Basic and acidic residues" evidence="6">
    <location>
        <begin position="56"/>
        <end position="70"/>
    </location>
</feature>
<evidence type="ECO:0000256" key="6">
    <source>
        <dbReference type="SAM" id="MobiDB-lite"/>
    </source>
</evidence>
<dbReference type="Proteomes" id="UP000018467">
    <property type="component" value="Unassembled WGS sequence"/>
</dbReference>
<keyword evidence="3 4" id="KW-0539">Nucleus</keyword>
<reference evidence="9" key="1">
    <citation type="submission" date="2013-03" db="EMBL/GenBank/DDBJ databases">
        <authorList>
            <person name="Jeffery W."/>
            <person name="Warren W."/>
            <person name="Wilson R.K."/>
        </authorList>
    </citation>
    <scope>NUCLEOTIDE SEQUENCE</scope>
    <source>
        <strain evidence="9">female</strain>
    </source>
</reference>
<dbReference type="CDD" id="cd00086">
    <property type="entry name" value="homeodomain"/>
    <property type="match status" value="1"/>
</dbReference>
<keyword evidence="9" id="KW-1185">Reference proteome</keyword>
<dbReference type="KEGG" id="amex:103034894"/>
<feature type="DNA-binding region" description="Homeobox" evidence="4">
    <location>
        <begin position="279"/>
        <end position="338"/>
    </location>
</feature>
<dbReference type="PROSITE" id="PS00027">
    <property type="entry name" value="HOMEOBOX_1"/>
    <property type="match status" value="1"/>
</dbReference>
<dbReference type="SMART" id="SM00389">
    <property type="entry name" value="HOX"/>
    <property type="match status" value="1"/>
</dbReference>
<dbReference type="InParanoid" id="A0A3B1IZY3"/>
<accession>A0A3B1IZY3</accession>
<dbReference type="GO" id="GO:0000981">
    <property type="term" value="F:DNA-binding transcription factor activity, RNA polymerase II-specific"/>
    <property type="evidence" value="ECO:0007669"/>
    <property type="project" value="InterPro"/>
</dbReference>
<dbReference type="InterPro" id="IPR001356">
    <property type="entry name" value="HD"/>
</dbReference>
<evidence type="ECO:0000256" key="1">
    <source>
        <dbReference type="ARBA" id="ARBA00023125"/>
    </source>
</evidence>
<dbReference type="Ensembl" id="ENSAMXT00000031295.1">
    <property type="protein sequence ID" value="ENSAMXP00000035140.1"/>
    <property type="gene ID" value="ENSAMXG00000037645.1"/>
</dbReference>
<evidence type="ECO:0000259" key="7">
    <source>
        <dbReference type="PROSITE" id="PS50071"/>
    </source>
</evidence>
<dbReference type="RefSeq" id="XP_007245739.2">
    <property type="nucleotide sequence ID" value="XM_007245677.4"/>
</dbReference>
<dbReference type="InterPro" id="IPR042988">
    <property type="entry name" value="NOBOX"/>
</dbReference>
<dbReference type="GeneID" id="103034894"/>
<feature type="domain" description="Homeobox" evidence="7">
    <location>
        <begin position="277"/>
        <end position="337"/>
    </location>
</feature>
<protein>
    <submittedName>
        <fullName evidence="8">Uncharacterized LOC103034894</fullName>
    </submittedName>
</protein>
<dbReference type="GeneTree" id="ENSGT00650000093445"/>
<reference evidence="9" key="2">
    <citation type="journal article" date="2014" name="Nat. Commun.">
        <title>The cavefish genome reveals candidate genes for eye loss.</title>
        <authorList>
            <person name="McGaugh S.E."/>
            <person name="Gross J.B."/>
            <person name="Aken B."/>
            <person name="Blin M."/>
            <person name="Borowsky R."/>
            <person name="Chalopin D."/>
            <person name="Hinaux H."/>
            <person name="Jeffery W.R."/>
            <person name="Keene A."/>
            <person name="Ma L."/>
            <person name="Minx P."/>
            <person name="Murphy D."/>
            <person name="O'Quin K.E."/>
            <person name="Retaux S."/>
            <person name="Rohner N."/>
            <person name="Searle S.M."/>
            <person name="Stahl B.A."/>
            <person name="Tabin C."/>
            <person name="Volff J.N."/>
            <person name="Yoshizawa M."/>
            <person name="Warren W.C."/>
        </authorList>
    </citation>
    <scope>NUCLEOTIDE SEQUENCE [LARGE SCALE GENOMIC DNA]</scope>
    <source>
        <strain evidence="9">female</strain>
    </source>
</reference>
<comment type="subcellular location">
    <subcellularLocation>
        <location evidence="4 5">Nucleus</location>
    </subcellularLocation>
</comment>
<evidence type="ECO:0000313" key="9">
    <source>
        <dbReference type="Proteomes" id="UP000018467"/>
    </source>
</evidence>
<dbReference type="Bgee" id="ENSAMXG00000037645">
    <property type="expression patterns" value="Expressed in testis and 2 other cell types or tissues"/>
</dbReference>
<dbReference type="SUPFAM" id="SSF46689">
    <property type="entry name" value="Homeodomain-like"/>
    <property type="match status" value="1"/>
</dbReference>
<reference evidence="8" key="3">
    <citation type="submission" date="2025-08" db="UniProtKB">
        <authorList>
            <consortium name="Ensembl"/>
        </authorList>
    </citation>
    <scope>IDENTIFICATION</scope>
</reference>
<reference evidence="8" key="4">
    <citation type="submission" date="2025-09" db="UniProtKB">
        <authorList>
            <consortium name="Ensembl"/>
        </authorList>
    </citation>
    <scope>IDENTIFICATION</scope>
</reference>
<dbReference type="PROSITE" id="PS50071">
    <property type="entry name" value="HOMEOBOX_2"/>
    <property type="match status" value="1"/>
</dbReference>
<dbReference type="InterPro" id="IPR017970">
    <property type="entry name" value="Homeobox_CS"/>
</dbReference>
<dbReference type="PANTHER" id="PTHR47060">
    <property type="entry name" value="HOMEOBOX PROTEIN NOBOX"/>
    <property type="match status" value="1"/>
</dbReference>
<feature type="region of interest" description="Disordered" evidence="6">
    <location>
        <begin position="335"/>
        <end position="364"/>
    </location>
</feature>
<evidence type="ECO:0000256" key="4">
    <source>
        <dbReference type="PROSITE-ProRule" id="PRU00108"/>
    </source>
</evidence>
<keyword evidence="2 4" id="KW-0371">Homeobox</keyword>
<dbReference type="PANTHER" id="PTHR47060:SF1">
    <property type="entry name" value="HOMEOBOX PROTEIN NOBOX"/>
    <property type="match status" value="1"/>
</dbReference>
<sequence length="696" mass="76212">MAEDSPFTNDYEGPCPLCEEESERPYLGPRVSERVEVDLKGEQNEGDWTERGGIIGKEKAEENYYKKENEEIIEENQTDDDLKHGEGENVETDEDDNKSKESPNNIGKGSNLSPTLTEKSTMQLDSGCPVNLVMVCEESVERSVSEELMLCPSKSLTLPDIPSLSPPPSNDPLPLTVAPSNPHLLPFQTQPMVQTQAPAQMPGPEGQCLGSQPYGEPKAHIAPPGQLEVTLRQVYTTRRYTRFTSRPTPVLPLATVRPDAISQPLSYITNTSILHPAPKKKTRTSYSTDQLDELERVFQDDHYPDAEKQKEIAVSVGVTPQRIKVWFQNRRAKWRKSSKTTVRKPPVNRAPVPAPTRPPAPANRPPVFTAPTIAPVPSQTTSTLPSYSALLNSCTSPPDSGCVDAGNVCVSQGSSLDYKLPIMQSPPPLRRASLPFFAAYNPPTHTLSVLLDTPEHSEPQPLSLHTDTGFDYSGLGSSAKLESLTSGPGNSAQPYQISTYPQQPATLFAQQHNTFLAQQSNNIISQQPSTLLPQYSRLSYLTPSPYLTPNPTEGTTSSCLPLNPGTTSGLLACTNGGHTYLQCQNGNQILLQPGVQTLQAYPWTSEVYGHSAHIPHAVLRPQFTSQSCESHYPTLLPPQRYITPQRASCPSLSKLAAPDPLMPSVKIELEEAGPSQTTRVSEAEPVFHCDFSPIHF</sequence>
<evidence type="ECO:0000256" key="2">
    <source>
        <dbReference type="ARBA" id="ARBA00023155"/>
    </source>
</evidence>
<dbReference type="InterPro" id="IPR009057">
    <property type="entry name" value="Homeodomain-like_sf"/>
</dbReference>
<organism evidence="8 9">
    <name type="scientific">Astyanax mexicanus</name>
    <name type="common">Blind cave fish</name>
    <name type="synonym">Astyanax fasciatus mexicanus</name>
    <dbReference type="NCBI Taxonomy" id="7994"/>
    <lineage>
        <taxon>Eukaryota</taxon>
        <taxon>Metazoa</taxon>
        <taxon>Chordata</taxon>
        <taxon>Craniata</taxon>
        <taxon>Vertebrata</taxon>
        <taxon>Euteleostomi</taxon>
        <taxon>Actinopterygii</taxon>
        <taxon>Neopterygii</taxon>
        <taxon>Teleostei</taxon>
        <taxon>Ostariophysi</taxon>
        <taxon>Characiformes</taxon>
        <taxon>Characoidei</taxon>
        <taxon>Acestrorhamphidae</taxon>
        <taxon>Acestrorhamphinae</taxon>
        <taxon>Astyanax</taxon>
    </lineage>
</organism>
<evidence type="ECO:0000313" key="8">
    <source>
        <dbReference type="Ensembl" id="ENSAMXP00000035140.1"/>
    </source>
</evidence>
<dbReference type="Pfam" id="PF00046">
    <property type="entry name" value="Homeodomain"/>
    <property type="match status" value="1"/>
</dbReference>
<feature type="compositionally biased region" description="Pro residues" evidence="6">
    <location>
        <begin position="352"/>
        <end position="364"/>
    </location>
</feature>
<feature type="compositionally biased region" description="Basic and acidic residues" evidence="6">
    <location>
        <begin position="31"/>
        <end position="43"/>
    </location>
</feature>
<proteinExistence type="predicted"/>
<evidence type="ECO:0000256" key="3">
    <source>
        <dbReference type="ARBA" id="ARBA00023242"/>
    </source>
</evidence>
<feature type="region of interest" description="Disordered" evidence="6">
    <location>
        <begin position="1"/>
        <end position="122"/>
    </location>
</feature>
<dbReference type="GO" id="GO:0000978">
    <property type="term" value="F:RNA polymerase II cis-regulatory region sequence-specific DNA binding"/>
    <property type="evidence" value="ECO:0007669"/>
    <property type="project" value="TreeGrafter"/>
</dbReference>
<name>A0A3B1IZY3_ASTMX</name>
<dbReference type="Gene3D" id="1.10.10.60">
    <property type="entry name" value="Homeodomain-like"/>
    <property type="match status" value="1"/>
</dbReference>
<dbReference type="GO" id="GO:0005634">
    <property type="term" value="C:nucleus"/>
    <property type="evidence" value="ECO:0007669"/>
    <property type="project" value="UniProtKB-SubCell"/>
</dbReference>
<evidence type="ECO:0000256" key="5">
    <source>
        <dbReference type="RuleBase" id="RU000682"/>
    </source>
</evidence>